<proteinExistence type="predicted"/>
<accession>A0AAF3J8Q2</accession>
<feature type="transmembrane region" description="Helical" evidence="1">
    <location>
        <begin position="313"/>
        <end position="334"/>
    </location>
</feature>
<dbReference type="PANTHER" id="PTHR11733:SF133">
    <property type="entry name" value="PHOSPHATE-REGULATING NEUTRAL ENDOPEPTIDASE PHEX"/>
    <property type="match status" value="1"/>
</dbReference>
<dbReference type="GO" id="GO:0004222">
    <property type="term" value="F:metalloendopeptidase activity"/>
    <property type="evidence" value="ECO:0007669"/>
    <property type="project" value="InterPro"/>
</dbReference>
<evidence type="ECO:0000256" key="2">
    <source>
        <dbReference type="SAM" id="SignalP"/>
    </source>
</evidence>
<dbReference type="GO" id="GO:0005886">
    <property type="term" value="C:plasma membrane"/>
    <property type="evidence" value="ECO:0007669"/>
    <property type="project" value="TreeGrafter"/>
</dbReference>
<dbReference type="InterPro" id="IPR024079">
    <property type="entry name" value="MetalloPept_cat_dom_sf"/>
</dbReference>
<dbReference type="InterPro" id="IPR018497">
    <property type="entry name" value="Peptidase_M13_C"/>
</dbReference>
<dbReference type="InterPro" id="IPR000718">
    <property type="entry name" value="Peptidase_M13"/>
</dbReference>
<evidence type="ECO:0000259" key="3">
    <source>
        <dbReference type="Pfam" id="PF01431"/>
    </source>
</evidence>
<reference evidence="5" key="1">
    <citation type="submission" date="2024-02" db="UniProtKB">
        <authorList>
            <consortium name="WormBaseParasite"/>
        </authorList>
    </citation>
    <scope>IDENTIFICATION</scope>
</reference>
<dbReference type="PROSITE" id="PS51885">
    <property type="entry name" value="NEPRILYSIN"/>
    <property type="match status" value="1"/>
</dbReference>
<feature type="signal peptide" evidence="2">
    <location>
        <begin position="1"/>
        <end position="16"/>
    </location>
</feature>
<sequence length="377" mass="43182">MYSLFWLALLASSVLGNQPDKTPLIKQYIREHLKKFVVDRPVDEQIDPCDNFFTHVCPTTIRKEESPRGRAASQEFIDHLDKLVTPTQLEKETNIRFLGALRHHIAILRYLNDDESLKMLREQFERMTETIISQVNKSWPDLQNSTVDDLRHTVARQNFFSGLINVDVSRLEHLLESLNGIYEEVKGKSEQTFAKRVVDRTISCLLTSHGICLSNHMETIFDEFVKDESREFIGHQNGNFTYSEDSPDFEGLHSAYFSLVNTSGIDMEEIPYKELGFTRRKLFYYAYASLQCIDSQDPSRIGGGGHSPSFVRVFAFILVLASLLVVSDACGALWSCGRKKRELYPQIECIYPPCPINLFKRDVAPVVFSSKFMKSAV</sequence>
<feature type="chain" id="PRO_5042033995" description="Peptidase M13 C-terminal domain-containing protein" evidence="2">
    <location>
        <begin position="17"/>
        <end position="377"/>
    </location>
</feature>
<keyword evidence="1" id="KW-0472">Membrane</keyword>
<keyword evidence="2" id="KW-0732">Signal</keyword>
<dbReference type="PANTHER" id="PTHR11733">
    <property type="entry name" value="ZINC METALLOPROTEASE FAMILY M13 NEPRILYSIN-RELATED"/>
    <property type="match status" value="1"/>
</dbReference>
<dbReference type="AlphaFoldDB" id="A0AAF3J8Q2"/>
<evidence type="ECO:0000256" key="1">
    <source>
        <dbReference type="SAM" id="Phobius"/>
    </source>
</evidence>
<keyword evidence="4" id="KW-1185">Reference proteome</keyword>
<evidence type="ECO:0000313" key="4">
    <source>
        <dbReference type="Proteomes" id="UP000887575"/>
    </source>
</evidence>
<dbReference type="Pfam" id="PF01431">
    <property type="entry name" value="Peptidase_M13"/>
    <property type="match status" value="1"/>
</dbReference>
<dbReference type="WBParaSite" id="MBELARI_LOCUS3508">
    <property type="protein sequence ID" value="MBELARI_LOCUS3508"/>
    <property type="gene ID" value="MBELARI_LOCUS3508"/>
</dbReference>
<keyword evidence="1" id="KW-1133">Transmembrane helix</keyword>
<dbReference type="SUPFAM" id="SSF55486">
    <property type="entry name" value="Metalloproteases ('zincins'), catalytic domain"/>
    <property type="match status" value="1"/>
</dbReference>
<feature type="domain" description="Peptidase M13 C-terminal" evidence="3">
    <location>
        <begin position="212"/>
        <end position="315"/>
    </location>
</feature>
<evidence type="ECO:0000313" key="5">
    <source>
        <dbReference type="WBParaSite" id="MBELARI_LOCUS3508"/>
    </source>
</evidence>
<organism evidence="4 5">
    <name type="scientific">Mesorhabditis belari</name>
    <dbReference type="NCBI Taxonomy" id="2138241"/>
    <lineage>
        <taxon>Eukaryota</taxon>
        <taxon>Metazoa</taxon>
        <taxon>Ecdysozoa</taxon>
        <taxon>Nematoda</taxon>
        <taxon>Chromadorea</taxon>
        <taxon>Rhabditida</taxon>
        <taxon>Rhabditina</taxon>
        <taxon>Rhabditomorpha</taxon>
        <taxon>Rhabditoidea</taxon>
        <taxon>Rhabditidae</taxon>
        <taxon>Mesorhabditinae</taxon>
        <taxon>Mesorhabditis</taxon>
    </lineage>
</organism>
<dbReference type="GO" id="GO:0016485">
    <property type="term" value="P:protein processing"/>
    <property type="evidence" value="ECO:0007669"/>
    <property type="project" value="TreeGrafter"/>
</dbReference>
<dbReference type="Gene3D" id="3.40.390.10">
    <property type="entry name" value="Collagenase (Catalytic Domain)"/>
    <property type="match status" value="1"/>
</dbReference>
<keyword evidence="1" id="KW-0812">Transmembrane</keyword>
<dbReference type="Proteomes" id="UP000887575">
    <property type="component" value="Unassembled WGS sequence"/>
</dbReference>
<protein>
    <recommendedName>
        <fullName evidence="3">Peptidase M13 C-terminal domain-containing protein</fullName>
    </recommendedName>
</protein>
<name>A0AAF3J8Q2_9BILA</name>